<dbReference type="GO" id="GO:0016020">
    <property type="term" value="C:membrane"/>
    <property type="evidence" value="ECO:0007669"/>
    <property type="project" value="UniProtKB-SubCell"/>
</dbReference>
<keyword evidence="3 5" id="KW-1133">Transmembrane helix</keyword>
<evidence type="ECO:0000313" key="8">
    <source>
        <dbReference type="Proteomes" id="UP000317288"/>
    </source>
</evidence>
<feature type="transmembrane region" description="Helical" evidence="5">
    <location>
        <begin position="171"/>
        <end position="189"/>
    </location>
</feature>
<evidence type="ECO:0000313" key="7">
    <source>
        <dbReference type="EMBL" id="TVU92465.1"/>
    </source>
</evidence>
<evidence type="ECO:0000256" key="4">
    <source>
        <dbReference type="ARBA" id="ARBA00023136"/>
    </source>
</evidence>
<feature type="transmembrane region" description="Helical" evidence="5">
    <location>
        <begin position="20"/>
        <end position="36"/>
    </location>
</feature>
<evidence type="ECO:0000256" key="5">
    <source>
        <dbReference type="SAM" id="Phobius"/>
    </source>
</evidence>
<dbReference type="PANTHER" id="PTHR37422:SF13">
    <property type="entry name" value="LIPOPOLYSACCHARIDE BIOSYNTHESIS PROTEIN PA4999-RELATED"/>
    <property type="match status" value="1"/>
</dbReference>
<feature type="transmembrane region" description="Helical" evidence="5">
    <location>
        <begin position="415"/>
        <end position="437"/>
    </location>
</feature>
<sequence length="457" mass="52026">MLRKIPSSLWETHYFGKTPLPLIAIGVLTTLFYVFSKPHFDDFSDFNKLVLSLSGLISIKIYAAPVWKHPVFHMFWWALLLAVCHWFFLTLALPDLAGDYPKLDHIARLFVFIIFAWWLAGSTQNTLLFWSIASAAVVLAPWIAGDGLADFQRGFLGERIGFGIRNVQHSAMFFGTVLLGLLIFLPRLLRAPLQHYGKLILWILAFIVIIAGVIISQTRATWLGVVAGLLTALFFIFIEHRKSFSKKHLFLIFILSASLSILIITNGSLVIERATAELDTIQALLRGDWSSVPLSTSDVRSSVGERLYSWRAAIDMIAQRPLLGWGEQGVDYLFDNIKYNQEHYQALNFGHLHNLYLEITLQYGLLGLAAYIYLLVWFVKHAWLAWKRGDMPGDVLLFFSAFLCFWSVINLFESYLIFWTGVLLFNVVMAGCLCHIWKPVLRTNCSLTSTILKKDPK</sequence>
<feature type="transmembrane region" description="Helical" evidence="5">
    <location>
        <begin position="361"/>
        <end position="379"/>
    </location>
</feature>
<feature type="transmembrane region" description="Helical" evidence="5">
    <location>
        <begin position="74"/>
        <end position="93"/>
    </location>
</feature>
<dbReference type="RefSeq" id="WP_144810112.1">
    <property type="nucleotide sequence ID" value="NZ_VNFE01000001.1"/>
</dbReference>
<feature type="transmembrane region" description="Helical" evidence="5">
    <location>
        <begin position="391"/>
        <end position="409"/>
    </location>
</feature>
<feature type="transmembrane region" description="Helical" evidence="5">
    <location>
        <begin position="250"/>
        <end position="271"/>
    </location>
</feature>
<dbReference type="Pfam" id="PF04932">
    <property type="entry name" value="Wzy_C"/>
    <property type="match status" value="1"/>
</dbReference>
<dbReference type="InterPro" id="IPR051533">
    <property type="entry name" value="WaaL-like"/>
</dbReference>
<evidence type="ECO:0000256" key="3">
    <source>
        <dbReference type="ARBA" id="ARBA00022989"/>
    </source>
</evidence>
<protein>
    <submittedName>
        <fullName evidence="7">O-antigen ligase family protein</fullName>
    </submittedName>
</protein>
<feature type="transmembrane region" description="Helical" evidence="5">
    <location>
        <begin position="127"/>
        <end position="144"/>
    </location>
</feature>
<dbReference type="GO" id="GO:0016874">
    <property type="term" value="F:ligase activity"/>
    <property type="evidence" value="ECO:0007669"/>
    <property type="project" value="UniProtKB-KW"/>
</dbReference>
<feature type="domain" description="O-antigen ligase-related" evidence="6">
    <location>
        <begin position="204"/>
        <end position="372"/>
    </location>
</feature>
<evidence type="ECO:0000256" key="1">
    <source>
        <dbReference type="ARBA" id="ARBA00004141"/>
    </source>
</evidence>
<dbReference type="Proteomes" id="UP000317288">
    <property type="component" value="Unassembled WGS sequence"/>
</dbReference>
<dbReference type="InterPro" id="IPR007016">
    <property type="entry name" value="O-antigen_ligase-rel_domated"/>
</dbReference>
<dbReference type="AlphaFoldDB" id="A0A558JFR4"/>
<accession>A0A558JFR4</accession>
<keyword evidence="7" id="KW-0436">Ligase</keyword>
<comment type="subcellular location">
    <subcellularLocation>
        <location evidence="1">Membrane</location>
        <topology evidence="1">Multi-pass membrane protein</topology>
    </subcellularLocation>
</comment>
<gene>
    <name evidence="7" type="ORF">FQP89_04900</name>
</gene>
<keyword evidence="2 5" id="KW-0812">Transmembrane</keyword>
<proteinExistence type="predicted"/>
<evidence type="ECO:0000259" key="6">
    <source>
        <dbReference type="Pfam" id="PF04932"/>
    </source>
</evidence>
<keyword evidence="4 5" id="KW-0472">Membrane</keyword>
<organism evidence="7 8">
    <name type="scientific">Vreelandella titanicae</name>
    <dbReference type="NCBI Taxonomy" id="664683"/>
    <lineage>
        <taxon>Bacteria</taxon>
        <taxon>Pseudomonadati</taxon>
        <taxon>Pseudomonadota</taxon>
        <taxon>Gammaproteobacteria</taxon>
        <taxon>Oceanospirillales</taxon>
        <taxon>Halomonadaceae</taxon>
        <taxon>Vreelandella</taxon>
    </lineage>
</organism>
<comment type="caution">
    <text evidence="7">The sequence shown here is derived from an EMBL/GenBank/DDBJ whole genome shotgun (WGS) entry which is preliminary data.</text>
</comment>
<dbReference type="PANTHER" id="PTHR37422">
    <property type="entry name" value="TEICHURONIC ACID BIOSYNTHESIS PROTEIN TUAE"/>
    <property type="match status" value="1"/>
</dbReference>
<reference evidence="7 8" key="1">
    <citation type="submission" date="2019-07" db="EMBL/GenBank/DDBJ databases">
        <title>Diversity of Bacteria from Kongsfjorden, Arctic.</title>
        <authorList>
            <person name="Yu Y."/>
        </authorList>
    </citation>
    <scope>NUCLEOTIDE SEQUENCE [LARGE SCALE GENOMIC DNA]</scope>
    <source>
        <strain evidence="7 8">SM1922</strain>
    </source>
</reference>
<feature type="transmembrane region" description="Helical" evidence="5">
    <location>
        <begin position="221"/>
        <end position="238"/>
    </location>
</feature>
<evidence type="ECO:0000256" key="2">
    <source>
        <dbReference type="ARBA" id="ARBA00022692"/>
    </source>
</evidence>
<dbReference type="EMBL" id="VNFE01000001">
    <property type="protein sequence ID" value="TVU92465.1"/>
    <property type="molecule type" value="Genomic_DNA"/>
</dbReference>
<feature type="transmembrane region" description="Helical" evidence="5">
    <location>
        <begin position="105"/>
        <end position="120"/>
    </location>
</feature>
<feature type="transmembrane region" description="Helical" evidence="5">
    <location>
        <begin position="196"/>
        <end position="215"/>
    </location>
</feature>
<feature type="transmembrane region" description="Helical" evidence="5">
    <location>
        <begin position="48"/>
        <end position="67"/>
    </location>
</feature>
<name>A0A558JFR4_9GAMM</name>